<evidence type="ECO:0000256" key="11">
    <source>
        <dbReference type="ARBA" id="ARBA00068150"/>
    </source>
</evidence>
<dbReference type="SUPFAM" id="SSF47384">
    <property type="entry name" value="Homodimeric domain of signal transducing histidine kinase"/>
    <property type="match status" value="1"/>
</dbReference>
<evidence type="ECO:0000259" key="16">
    <source>
        <dbReference type="PROSITE" id="PS50110"/>
    </source>
</evidence>
<gene>
    <name evidence="17" type="ORF">C8R26_13715</name>
</gene>
<dbReference type="InterPro" id="IPR005467">
    <property type="entry name" value="His_kinase_dom"/>
</dbReference>
<dbReference type="EC" id="2.7.13.3" evidence="2"/>
<comment type="function">
    <text evidence="9">Member of the two-component regulatory system BvgS/BvgA. Phosphorylates BvgA via a four-step phosphorelay in response to environmental signals.</text>
</comment>
<accession>A0A2T5HAN0</accession>
<feature type="transmembrane region" description="Helical" evidence="14">
    <location>
        <begin position="45"/>
        <end position="63"/>
    </location>
</feature>
<feature type="transmembrane region" description="Helical" evidence="14">
    <location>
        <begin position="69"/>
        <end position="85"/>
    </location>
</feature>
<keyword evidence="4" id="KW-0808">Transferase</keyword>
<feature type="modified residue" description="4-aspartylphosphate" evidence="13">
    <location>
        <position position="541"/>
    </location>
</feature>
<dbReference type="SMART" id="SM00388">
    <property type="entry name" value="HisKA"/>
    <property type="match status" value="1"/>
</dbReference>
<keyword evidence="3 13" id="KW-0597">Phosphoprotein</keyword>
<evidence type="ECO:0000256" key="9">
    <source>
        <dbReference type="ARBA" id="ARBA00058004"/>
    </source>
</evidence>
<evidence type="ECO:0000256" key="14">
    <source>
        <dbReference type="SAM" id="Phobius"/>
    </source>
</evidence>
<dbReference type="FunFam" id="3.30.565.10:FF:000010">
    <property type="entry name" value="Sensor histidine kinase RcsC"/>
    <property type="match status" value="1"/>
</dbReference>
<evidence type="ECO:0000256" key="7">
    <source>
        <dbReference type="ARBA" id="ARBA00022840"/>
    </source>
</evidence>
<dbReference type="GO" id="GO:0000155">
    <property type="term" value="F:phosphorelay sensor kinase activity"/>
    <property type="evidence" value="ECO:0007669"/>
    <property type="project" value="InterPro"/>
</dbReference>
<dbReference type="Pfam" id="PF00512">
    <property type="entry name" value="HisKA"/>
    <property type="match status" value="1"/>
</dbReference>
<dbReference type="InterPro" id="IPR011006">
    <property type="entry name" value="CheY-like_superfamily"/>
</dbReference>
<organism evidence="17 18">
    <name type="scientific">Nitrosomonas oligotropha</name>
    <dbReference type="NCBI Taxonomy" id="42354"/>
    <lineage>
        <taxon>Bacteria</taxon>
        <taxon>Pseudomonadati</taxon>
        <taxon>Pseudomonadota</taxon>
        <taxon>Betaproteobacteria</taxon>
        <taxon>Nitrosomonadales</taxon>
        <taxon>Nitrosomonadaceae</taxon>
        <taxon>Nitrosomonas</taxon>
    </lineage>
</organism>
<dbReference type="Gene3D" id="3.40.50.2300">
    <property type="match status" value="1"/>
</dbReference>
<feature type="domain" description="Histidine kinase" evidence="15">
    <location>
        <begin position="244"/>
        <end position="465"/>
    </location>
</feature>
<dbReference type="SUPFAM" id="SSF55874">
    <property type="entry name" value="ATPase domain of HSP90 chaperone/DNA topoisomerase II/histidine kinase"/>
    <property type="match status" value="1"/>
</dbReference>
<evidence type="ECO:0000256" key="8">
    <source>
        <dbReference type="ARBA" id="ARBA00023012"/>
    </source>
</evidence>
<evidence type="ECO:0000256" key="12">
    <source>
        <dbReference type="ARBA" id="ARBA00070152"/>
    </source>
</evidence>
<dbReference type="PANTHER" id="PTHR45339">
    <property type="entry name" value="HYBRID SIGNAL TRANSDUCTION HISTIDINE KINASE J"/>
    <property type="match status" value="1"/>
</dbReference>
<feature type="transmembrane region" description="Helical" evidence="14">
    <location>
        <begin position="106"/>
        <end position="126"/>
    </location>
</feature>
<dbReference type="SMART" id="SM00448">
    <property type="entry name" value="REC"/>
    <property type="match status" value="1"/>
</dbReference>
<evidence type="ECO:0000259" key="15">
    <source>
        <dbReference type="PROSITE" id="PS50109"/>
    </source>
</evidence>
<keyword evidence="8" id="KW-0902">Two-component regulatory system</keyword>
<evidence type="ECO:0000313" key="18">
    <source>
        <dbReference type="Proteomes" id="UP000244128"/>
    </source>
</evidence>
<proteinExistence type="predicted"/>
<dbReference type="InterPro" id="IPR001789">
    <property type="entry name" value="Sig_transdc_resp-reg_receiver"/>
</dbReference>
<dbReference type="PANTHER" id="PTHR45339:SF1">
    <property type="entry name" value="HYBRID SIGNAL TRANSDUCTION HISTIDINE KINASE J"/>
    <property type="match status" value="1"/>
</dbReference>
<evidence type="ECO:0000256" key="6">
    <source>
        <dbReference type="ARBA" id="ARBA00022777"/>
    </source>
</evidence>
<feature type="transmembrane region" description="Helical" evidence="14">
    <location>
        <begin position="132"/>
        <end position="150"/>
    </location>
</feature>
<feature type="domain" description="Response regulatory" evidence="16">
    <location>
        <begin position="492"/>
        <end position="611"/>
    </location>
</feature>
<dbReference type="AlphaFoldDB" id="A0A2T5HAN0"/>
<comment type="caution">
    <text evidence="17">The sequence shown here is derived from an EMBL/GenBank/DDBJ whole genome shotgun (WGS) entry which is preliminary data.</text>
</comment>
<dbReference type="InterPro" id="IPR036890">
    <property type="entry name" value="HATPase_C_sf"/>
</dbReference>
<evidence type="ECO:0000256" key="13">
    <source>
        <dbReference type="PROSITE-ProRule" id="PRU00169"/>
    </source>
</evidence>
<dbReference type="Pfam" id="PF02518">
    <property type="entry name" value="HATPase_c"/>
    <property type="match status" value="1"/>
</dbReference>
<evidence type="ECO:0000256" key="4">
    <source>
        <dbReference type="ARBA" id="ARBA00022679"/>
    </source>
</evidence>
<dbReference type="InterPro" id="IPR004358">
    <property type="entry name" value="Sig_transdc_His_kin-like_C"/>
</dbReference>
<dbReference type="Proteomes" id="UP000244128">
    <property type="component" value="Unassembled WGS sequence"/>
</dbReference>
<dbReference type="CDD" id="cd00082">
    <property type="entry name" value="HisKA"/>
    <property type="match status" value="1"/>
</dbReference>
<dbReference type="PROSITE" id="PS50110">
    <property type="entry name" value="RESPONSE_REGULATORY"/>
    <property type="match status" value="1"/>
</dbReference>
<dbReference type="Gene3D" id="3.30.565.10">
    <property type="entry name" value="Histidine kinase-like ATPase, C-terminal domain"/>
    <property type="match status" value="1"/>
</dbReference>
<evidence type="ECO:0000256" key="1">
    <source>
        <dbReference type="ARBA" id="ARBA00000085"/>
    </source>
</evidence>
<dbReference type="PROSITE" id="PS50109">
    <property type="entry name" value="HIS_KIN"/>
    <property type="match status" value="1"/>
</dbReference>
<dbReference type="FunFam" id="1.10.287.130:FF:000002">
    <property type="entry name" value="Two-component osmosensing histidine kinase"/>
    <property type="match status" value="1"/>
</dbReference>
<dbReference type="Gene3D" id="1.10.287.130">
    <property type="match status" value="1"/>
</dbReference>
<keyword evidence="14" id="KW-0812">Transmembrane</keyword>
<dbReference type="Pfam" id="PF00072">
    <property type="entry name" value="Response_reg"/>
    <property type="match status" value="1"/>
</dbReference>
<name>A0A2T5HAN0_9PROT</name>
<dbReference type="PRINTS" id="PR00344">
    <property type="entry name" value="BCTRLSENSOR"/>
</dbReference>
<dbReference type="SUPFAM" id="SSF52172">
    <property type="entry name" value="CheY-like"/>
    <property type="match status" value="1"/>
</dbReference>
<comment type="subunit">
    <text evidence="10">At low DSF concentrations, interacts with RpfF.</text>
</comment>
<dbReference type="CDD" id="cd17546">
    <property type="entry name" value="REC_hyHK_CKI1_RcsC-like"/>
    <property type="match status" value="1"/>
</dbReference>
<dbReference type="SMART" id="SM00387">
    <property type="entry name" value="HATPase_c"/>
    <property type="match status" value="1"/>
</dbReference>
<dbReference type="InterPro" id="IPR003594">
    <property type="entry name" value="HATPase_dom"/>
</dbReference>
<evidence type="ECO:0000256" key="10">
    <source>
        <dbReference type="ARBA" id="ARBA00064003"/>
    </source>
</evidence>
<keyword evidence="14" id="KW-1133">Transmembrane helix</keyword>
<keyword evidence="5" id="KW-0547">Nucleotide-binding</keyword>
<keyword evidence="7" id="KW-0067">ATP-binding</keyword>
<comment type="catalytic activity">
    <reaction evidence="1">
        <text>ATP + protein L-histidine = ADP + protein N-phospho-L-histidine.</text>
        <dbReference type="EC" id="2.7.13.3"/>
    </reaction>
</comment>
<dbReference type="CDD" id="cd16922">
    <property type="entry name" value="HATPase_EvgS-ArcB-TorS-like"/>
    <property type="match status" value="1"/>
</dbReference>
<evidence type="ECO:0000256" key="2">
    <source>
        <dbReference type="ARBA" id="ARBA00012438"/>
    </source>
</evidence>
<keyword evidence="14" id="KW-0472">Membrane</keyword>
<evidence type="ECO:0000256" key="3">
    <source>
        <dbReference type="ARBA" id="ARBA00022553"/>
    </source>
</evidence>
<dbReference type="EMBL" id="QAOI01000037">
    <property type="protein sequence ID" value="PTQ68629.1"/>
    <property type="molecule type" value="Genomic_DNA"/>
</dbReference>
<dbReference type="InterPro" id="IPR036097">
    <property type="entry name" value="HisK_dim/P_sf"/>
</dbReference>
<keyword evidence="6 17" id="KW-0418">Kinase</keyword>
<dbReference type="GO" id="GO:0005524">
    <property type="term" value="F:ATP binding"/>
    <property type="evidence" value="ECO:0007669"/>
    <property type="project" value="UniProtKB-KW"/>
</dbReference>
<evidence type="ECO:0000256" key="5">
    <source>
        <dbReference type="ARBA" id="ARBA00022741"/>
    </source>
</evidence>
<reference evidence="17 18" key="1">
    <citation type="submission" date="2018-04" db="EMBL/GenBank/DDBJ databases">
        <title>Active sludge and wastewater microbial communities from Klosterneuburg, Austria.</title>
        <authorList>
            <person name="Wagner M."/>
        </authorList>
    </citation>
    <scope>NUCLEOTIDE SEQUENCE [LARGE SCALE GENOMIC DNA]</scope>
    <source>
        <strain evidence="17 18">Nm49</strain>
    </source>
</reference>
<protein>
    <recommendedName>
        <fullName evidence="11">Sensory/regulatory protein RpfC</fullName>
        <ecNumber evidence="2">2.7.13.3</ecNumber>
    </recommendedName>
    <alternativeName>
        <fullName evidence="12">Virulence sensor protein BvgS</fullName>
    </alternativeName>
</protein>
<evidence type="ECO:0000313" key="17">
    <source>
        <dbReference type="EMBL" id="PTQ68629.1"/>
    </source>
</evidence>
<feature type="transmembrane region" description="Helical" evidence="14">
    <location>
        <begin position="157"/>
        <end position="177"/>
    </location>
</feature>
<sequence length="625" mass="69406">MSFGRRNKRILKHNKSFWSDPEVASLERVRISTNQDMAGRMRWGGMFYVLCCSAIILTSPVLAAQPYSVVFVVIFLALAILRLIIYKQVTGLHLSSQSRIEWSISAIYIATSFSWGVFLSWIFLSINAIDNGAILAVISTVGFIAGGIAATSPRIRVMLVFALLVYAPSLISLVLYIPDDSSWVMLIIGLAYFIFSVHNGKLQHENYWIARQQAVQLEKQAVDLEQARLQAENANRAKSAFLAAMSHEIRTPMNGVLGMTEILATTRLNPEQVNHLNVIRNSGRTLLRIIDDILDFAKIEAHKLSIVNRSFDLPELINEVHALFRTKAKETSLNFTVSFECSSSHHLIGDPDRIKQILFNLLGNAFKFTQQGEVRLLIGCTEIADGSGIELELMVTDTGIGISTEHQAYLFQEFSQVGETTQHIRGTGLGLAITRSLLSLMGGSITVSSQVGVGSRFCARLPLRYEIAGAAIAEPSQLPQMQPKTVTENRPSILVVEDNDVNQLVSKAMLERLNCEVTLVNNGLEAVDAFSFRRFDLILMDCNMPVMDGFEATRQIRALEQKKNLSPVPIVALTAHALDHIKQECFAAGMDGHLSKPFDVAQLDKILQQFSSIQLSQQQDRKNSI</sequence>
<dbReference type="InterPro" id="IPR003661">
    <property type="entry name" value="HisK_dim/P_dom"/>
</dbReference>